<proteinExistence type="predicted"/>
<evidence type="ECO:0000256" key="3">
    <source>
        <dbReference type="SAM" id="SignalP"/>
    </source>
</evidence>
<dbReference type="NCBIfam" id="TIGR01643">
    <property type="entry name" value="YD_repeat_2x"/>
    <property type="match status" value="3"/>
</dbReference>
<dbReference type="PANTHER" id="PTHR32305:SF17">
    <property type="entry name" value="TRNA NUCLEASE WAPA"/>
    <property type="match status" value="1"/>
</dbReference>
<keyword evidence="1" id="KW-0677">Repeat</keyword>
<accession>A0A7W7CCK0</accession>
<dbReference type="RefSeq" id="WP_185004528.1">
    <property type="nucleotide sequence ID" value="NZ_BAAAUI010000010.1"/>
</dbReference>
<comment type="caution">
    <text evidence="5">The sequence shown here is derived from an EMBL/GenBank/DDBJ whole genome shotgun (WGS) entry which is preliminary data.</text>
</comment>
<evidence type="ECO:0000259" key="4">
    <source>
        <dbReference type="Pfam" id="PF25023"/>
    </source>
</evidence>
<dbReference type="InterPro" id="IPR022385">
    <property type="entry name" value="Rhs_assc_core"/>
</dbReference>
<protein>
    <submittedName>
        <fullName evidence="5">RHS repeat-associated protein</fullName>
    </submittedName>
</protein>
<feature type="region of interest" description="Disordered" evidence="2">
    <location>
        <begin position="815"/>
        <end position="838"/>
    </location>
</feature>
<feature type="domain" description="Teneurin-like YD-shell" evidence="4">
    <location>
        <begin position="1443"/>
        <end position="1642"/>
    </location>
</feature>
<organism evidence="5 6">
    <name type="scientific">Crossiella cryophila</name>
    <dbReference type="NCBI Taxonomy" id="43355"/>
    <lineage>
        <taxon>Bacteria</taxon>
        <taxon>Bacillati</taxon>
        <taxon>Actinomycetota</taxon>
        <taxon>Actinomycetes</taxon>
        <taxon>Pseudonocardiales</taxon>
        <taxon>Pseudonocardiaceae</taxon>
        <taxon>Crossiella</taxon>
    </lineage>
</organism>
<dbReference type="Pfam" id="PF25023">
    <property type="entry name" value="TEN_YD-shell"/>
    <property type="match status" value="1"/>
</dbReference>
<dbReference type="Pfam" id="PF05593">
    <property type="entry name" value="RHS_repeat"/>
    <property type="match status" value="3"/>
</dbReference>
<feature type="chain" id="PRO_5039379962" evidence="3">
    <location>
        <begin position="26"/>
        <end position="1906"/>
    </location>
</feature>
<reference evidence="5 6" key="1">
    <citation type="submission" date="2020-08" db="EMBL/GenBank/DDBJ databases">
        <title>Sequencing the genomes of 1000 actinobacteria strains.</title>
        <authorList>
            <person name="Klenk H.-P."/>
        </authorList>
    </citation>
    <scope>NUCLEOTIDE SEQUENCE [LARGE SCALE GENOMIC DNA]</scope>
    <source>
        <strain evidence="5 6">DSM 44230</strain>
    </source>
</reference>
<evidence type="ECO:0000256" key="1">
    <source>
        <dbReference type="ARBA" id="ARBA00022737"/>
    </source>
</evidence>
<dbReference type="InterPro" id="IPR031325">
    <property type="entry name" value="RHS_repeat"/>
</dbReference>
<feature type="signal peptide" evidence="3">
    <location>
        <begin position="1"/>
        <end position="25"/>
    </location>
</feature>
<feature type="compositionally biased region" description="Polar residues" evidence="2">
    <location>
        <begin position="1036"/>
        <end position="1048"/>
    </location>
</feature>
<dbReference type="PANTHER" id="PTHR32305">
    <property type="match status" value="1"/>
</dbReference>
<keyword evidence="3" id="KW-0732">Signal</keyword>
<dbReference type="Gene3D" id="2.180.10.10">
    <property type="entry name" value="RHS repeat-associated core"/>
    <property type="match status" value="2"/>
</dbReference>
<evidence type="ECO:0000313" key="6">
    <source>
        <dbReference type="Proteomes" id="UP000533598"/>
    </source>
</evidence>
<feature type="region of interest" description="Disordered" evidence="2">
    <location>
        <begin position="1370"/>
        <end position="1395"/>
    </location>
</feature>
<feature type="compositionally biased region" description="Basic and acidic residues" evidence="2">
    <location>
        <begin position="1051"/>
        <end position="1060"/>
    </location>
</feature>
<dbReference type="NCBIfam" id="TIGR03696">
    <property type="entry name" value="Rhs_assc_core"/>
    <property type="match status" value="1"/>
</dbReference>
<feature type="region of interest" description="Disordered" evidence="2">
    <location>
        <begin position="1025"/>
        <end position="1068"/>
    </location>
</feature>
<name>A0A7W7CCK0_9PSEU</name>
<dbReference type="InterPro" id="IPR056823">
    <property type="entry name" value="TEN-like_YD-shell"/>
</dbReference>
<evidence type="ECO:0000313" key="5">
    <source>
        <dbReference type="EMBL" id="MBB4678685.1"/>
    </source>
</evidence>
<evidence type="ECO:0000256" key="2">
    <source>
        <dbReference type="SAM" id="MobiDB-lite"/>
    </source>
</evidence>
<dbReference type="InterPro" id="IPR050708">
    <property type="entry name" value="T6SS_VgrG/RHS"/>
</dbReference>
<feature type="region of interest" description="Disordered" evidence="2">
    <location>
        <begin position="39"/>
        <end position="84"/>
    </location>
</feature>
<dbReference type="Proteomes" id="UP000533598">
    <property type="component" value="Unassembled WGS sequence"/>
</dbReference>
<sequence>MRRVVSRAVLVVLTAALLPALPVAAAAAASPGPSVPLPGTNSAAVAAEPGQSRGPDEASRRALSGDQSPIANTPDAGTPAATSLSPSATWEVAAHSGDFSWSYPLRVPPAPGGLEPDLALSYRSSSVDGRSSVTNNQSSWIGEGWDLWPGFIERSYGSCLDDGHQTGDLCWRNDNATASFPGSGGTLIRGEGDTRWHLKSDDGAKVERIRDPGHRNGDNDGEHWKITTTDGTQYWFGSQPDSRSTWTVPVFGDDRDEPCNRGTYDTSHCVQAWRWNLDKVVDRNGNAIRYFYEPETNRYGLNIKKAGVDYIRGGTLQRIDYGLHEGLSTPATGRVEFTLADRCVPGLPAASCGQDKTGNWPDTPLNLGCGTPECDDHVPSFWTTKRLTAITTMVRRGTDYTPVDRWTLGQLYPEPGDPSGQRKENAALWLKEIRHTGLVHGSIELPPVTFEGTQLANRVDGPGDGRSAIWRYRVTGVISESGGVTSVNYAPTECTPANVPAKHEDNRMRCYPVKWKKPSGAVETQWFHKYVVSSVIQSDLVSSSTQTETRYEYLDGAAWRWDNSEFAKEETRTWNEFRGYGRVRTRTGATDDPGGSPVAMIEQRYHRGMHGDRGRQEIRVSDSLGESGTSSRVDWDWLQGMEFETTTYADGQSADPAVLERTVSHPVWHGPTASRDPHQSYIVRNGTERRFTALASGGFRQTKTVTSYDHPVAPGLFPTRVDDLGDVATGADDRCTTTAYSPNTTTWHLDLPVGERVVSVGCGSTPRFPEHALSEGRFGYDDRGNKTSVEVARERPASGPVWTSAGTAKYDRHGRVTESTDPMGRRSTNGHTPAEGGPVTAVTATSPATQTLPQGLVTTTTLEPATGTAVKEVDPNGRVTELAYDALGRRTQVWLANRPRSDNPRGSTEYAYQIRREAPSVVTTSQVGPNGAHTTSTALFDGSLRPRQTQRAAAGGGRLLVDTRYDSHGRAYKTTQPYFNADPVDGVLRVAADTEIPGLTRTRFDGLGRPVSAVYQQGAHDAWSSTTGYGGDRTHSTPPNGGTATTVLTDAHGRTTERRQYHAPTPTGSFEATRYAYAPSGQLAEVTGPDGAVWRFGYDLRGRRTSSTDPDAGLTTMEYDDAGRLTSTRNQLGRSTFRGYDELGRKTELRESGPTGPVLARWTYDTAGAGKGLPATATRLLGADSYTSRIGGYTALNKVLNTSVTLPASAGLLAGTYTWGFGYGADGTVTGETYPGVPNADNLGAQTVNHDHDHSGRPTVTRTGGGVKLVSGTLYTRYGEVERLEQGAEPRRAWQSFYYHTSTRRLMRSIVDTETAAPMRSDVHYTYDKAGTITSMADRTLERPADIQCLRHDHLRRLTEAWTTAAAQWREPDGTTDGGCTAEPGDSAGADGPAPYRHSYRHGPGGNRVEETHHVAGAKRTREYRYPTGSQPHTLRTVAGPAGTESYDYDAIGQLTRRVTPGSDQTLEWDAEGRLAKVTGTGGETGYVYDADGTRLLRKDSGGTTLYLGKQEVFLPAAGGKPTVTRYYSHGGRIVAMAKGATMTWLAGDHQGTGQVAVNTETLAVSQRRQLPYGGPRGEQQGAWPGERGFVGGTMDASTGLTNLRAREYDPGTGRFISPDPVMDVADPQQMHGYSYANNNPVTFSDPSGLACSGPDGIGCGHKVSKEGYGDQRDDGNRTRYKAAQNRWVNNYRAERARIQEKLRQPVRRNGDGIRCADGAKTCKTSVDADAARERHRRDLERSQVIREQMNATFPKEAKAFILELDGVNWASFESGSVCIEAGGGVLVHASVTGCINWDSVGFTVSGNVKGGLKFGGGASITVVVRANDQAADKVDAGLNFSGEVGPKVIAGVGGGVKAAAEHSLLDGGRSASLEFEFGTGADVSLGGGYVQLGLNPGYRKKWDEF</sequence>
<dbReference type="InterPro" id="IPR006530">
    <property type="entry name" value="YD"/>
</dbReference>
<keyword evidence="6" id="KW-1185">Reference proteome</keyword>
<dbReference type="EMBL" id="JACHMH010000001">
    <property type="protein sequence ID" value="MBB4678685.1"/>
    <property type="molecule type" value="Genomic_DNA"/>
</dbReference>
<gene>
    <name evidence="5" type="ORF">HNR67_004803</name>
</gene>